<keyword evidence="2" id="KW-0067">ATP-binding</keyword>
<keyword evidence="4" id="KW-0808">Transferase</keyword>
<dbReference type="InterPro" id="IPR001245">
    <property type="entry name" value="Ser-Thr/Tyr_kinase_cat_dom"/>
</dbReference>
<dbReference type="PANTHER" id="PTHR24418">
    <property type="entry name" value="TYROSINE-PROTEIN KINASE"/>
    <property type="match status" value="1"/>
</dbReference>
<sequence>MDYTVEDPVTGLERPFIIANEPTQSSDDELEPGTGFYYDGDTKIIYGGCTGRVELLESGYARKCPYPDSPDRDGCLQDIASEYRIYKILGSHPRLLRVIYFDPHVGLTMEYVPNGNLKRYLRKNEATITDEQRRQWVQDALESVDLLHTHDVIHSDLKAENFLVDAQLRLRITDFSGSSTPDRVGTAVESARHFLPRKWEDPPTIATDLFALGSTIYEIVTGVQPYAALHDEEVERLYAQKKFPATDHLMFHSLMQACWNISIDSANDLKTMFDVSIQ</sequence>
<dbReference type="SUPFAM" id="SSF56112">
    <property type="entry name" value="Protein kinase-like (PK-like)"/>
    <property type="match status" value="1"/>
</dbReference>
<proteinExistence type="predicted"/>
<keyword evidence="5" id="KW-1185">Reference proteome</keyword>
<dbReference type="GO" id="GO:0004672">
    <property type="term" value="F:protein kinase activity"/>
    <property type="evidence" value="ECO:0007669"/>
    <property type="project" value="InterPro"/>
</dbReference>
<dbReference type="Proteomes" id="UP000799538">
    <property type="component" value="Unassembled WGS sequence"/>
</dbReference>
<dbReference type="InterPro" id="IPR050198">
    <property type="entry name" value="Non-receptor_tyrosine_kinases"/>
</dbReference>
<dbReference type="AlphaFoldDB" id="A0A6A6GMH0"/>
<gene>
    <name evidence="4" type="ORF">BDZ85DRAFT_56607</name>
</gene>
<evidence type="ECO:0000256" key="2">
    <source>
        <dbReference type="ARBA" id="ARBA00022840"/>
    </source>
</evidence>
<evidence type="ECO:0000313" key="4">
    <source>
        <dbReference type="EMBL" id="KAF2226984.1"/>
    </source>
</evidence>
<dbReference type="InterPro" id="IPR011009">
    <property type="entry name" value="Kinase-like_dom_sf"/>
</dbReference>
<protein>
    <submittedName>
        <fullName evidence="4">Kinase-like domain-containing protein</fullName>
    </submittedName>
</protein>
<organism evidence="4 5">
    <name type="scientific">Elsinoe ampelina</name>
    <dbReference type="NCBI Taxonomy" id="302913"/>
    <lineage>
        <taxon>Eukaryota</taxon>
        <taxon>Fungi</taxon>
        <taxon>Dikarya</taxon>
        <taxon>Ascomycota</taxon>
        <taxon>Pezizomycotina</taxon>
        <taxon>Dothideomycetes</taxon>
        <taxon>Dothideomycetidae</taxon>
        <taxon>Myriangiales</taxon>
        <taxon>Elsinoaceae</taxon>
        <taxon>Elsinoe</taxon>
    </lineage>
</organism>
<evidence type="ECO:0000256" key="1">
    <source>
        <dbReference type="ARBA" id="ARBA00022741"/>
    </source>
</evidence>
<dbReference type="GO" id="GO:0005524">
    <property type="term" value="F:ATP binding"/>
    <property type="evidence" value="ECO:0007669"/>
    <property type="project" value="UniProtKB-KW"/>
</dbReference>
<keyword evidence="4" id="KW-0418">Kinase</keyword>
<dbReference type="Pfam" id="PF07714">
    <property type="entry name" value="PK_Tyr_Ser-Thr"/>
    <property type="match status" value="1"/>
</dbReference>
<dbReference type="EMBL" id="ML992502">
    <property type="protein sequence ID" value="KAF2226984.1"/>
    <property type="molecule type" value="Genomic_DNA"/>
</dbReference>
<evidence type="ECO:0000313" key="5">
    <source>
        <dbReference type="Proteomes" id="UP000799538"/>
    </source>
</evidence>
<dbReference type="CDD" id="cd00180">
    <property type="entry name" value="PKc"/>
    <property type="match status" value="1"/>
</dbReference>
<feature type="domain" description="Protein kinase" evidence="3">
    <location>
        <begin position="38"/>
        <end position="278"/>
    </location>
</feature>
<dbReference type="InterPro" id="IPR000719">
    <property type="entry name" value="Prot_kinase_dom"/>
</dbReference>
<reference evidence="5" key="1">
    <citation type="journal article" date="2020" name="Stud. Mycol.">
        <title>101 Dothideomycetes genomes: A test case for predicting lifestyles and emergence of pathogens.</title>
        <authorList>
            <person name="Haridas S."/>
            <person name="Albert R."/>
            <person name="Binder M."/>
            <person name="Bloem J."/>
            <person name="LaButti K."/>
            <person name="Salamov A."/>
            <person name="Andreopoulos B."/>
            <person name="Baker S."/>
            <person name="Barry K."/>
            <person name="Bills G."/>
            <person name="Bluhm B."/>
            <person name="Cannon C."/>
            <person name="Castanera R."/>
            <person name="Culley D."/>
            <person name="Daum C."/>
            <person name="Ezra D."/>
            <person name="Gonzalez J."/>
            <person name="Henrissat B."/>
            <person name="Kuo A."/>
            <person name="Liang C."/>
            <person name="Lipzen A."/>
            <person name="Lutzoni F."/>
            <person name="Magnuson J."/>
            <person name="Mondo S."/>
            <person name="Nolan M."/>
            <person name="Ohm R."/>
            <person name="Pangilinan J."/>
            <person name="Park H.-J."/>
            <person name="Ramirez L."/>
            <person name="Alfaro M."/>
            <person name="Sun H."/>
            <person name="Tritt A."/>
            <person name="Yoshinaga Y."/>
            <person name="Zwiers L.-H."/>
            <person name="Turgeon B."/>
            <person name="Goodwin S."/>
            <person name="Spatafora J."/>
            <person name="Crous P."/>
            <person name="Grigoriev I."/>
        </authorList>
    </citation>
    <scope>NUCLEOTIDE SEQUENCE [LARGE SCALE GENOMIC DNA]</scope>
    <source>
        <strain evidence="5">CECT 20119</strain>
    </source>
</reference>
<accession>A0A6A6GMH0</accession>
<name>A0A6A6GMH0_9PEZI</name>
<dbReference type="PROSITE" id="PS50011">
    <property type="entry name" value="PROTEIN_KINASE_DOM"/>
    <property type="match status" value="1"/>
</dbReference>
<dbReference type="InterPro" id="IPR008271">
    <property type="entry name" value="Ser/Thr_kinase_AS"/>
</dbReference>
<dbReference type="OrthoDB" id="1668230at2759"/>
<dbReference type="SMART" id="SM00220">
    <property type="entry name" value="S_TKc"/>
    <property type="match status" value="1"/>
</dbReference>
<keyword evidence="1" id="KW-0547">Nucleotide-binding</keyword>
<evidence type="ECO:0000259" key="3">
    <source>
        <dbReference type="PROSITE" id="PS50011"/>
    </source>
</evidence>
<dbReference type="Gene3D" id="1.10.510.10">
    <property type="entry name" value="Transferase(Phosphotransferase) domain 1"/>
    <property type="match status" value="1"/>
</dbReference>
<dbReference type="PROSITE" id="PS00108">
    <property type="entry name" value="PROTEIN_KINASE_ST"/>
    <property type="match status" value="1"/>
</dbReference>